<evidence type="ECO:0000313" key="2">
    <source>
        <dbReference type="Proteomes" id="UP000245946"/>
    </source>
</evidence>
<dbReference type="EMBL" id="KZ819303">
    <property type="protein sequence ID" value="PWN95642.1"/>
    <property type="molecule type" value="Genomic_DNA"/>
</dbReference>
<organism evidence="1 2">
    <name type="scientific">Tilletiopsis washingtonensis</name>
    <dbReference type="NCBI Taxonomy" id="58919"/>
    <lineage>
        <taxon>Eukaryota</taxon>
        <taxon>Fungi</taxon>
        <taxon>Dikarya</taxon>
        <taxon>Basidiomycota</taxon>
        <taxon>Ustilaginomycotina</taxon>
        <taxon>Exobasidiomycetes</taxon>
        <taxon>Entylomatales</taxon>
        <taxon>Entylomatales incertae sedis</taxon>
        <taxon>Tilletiopsis</taxon>
    </lineage>
</organism>
<proteinExistence type="predicted"/>
<dbReference type="RefSeq" id="XP_025595921.1">
    <property type="nucleotide sequence ID" value="XM_025739097.1"/>
</dbReference>
<keyword evidence="2" id="KW-1185">Reference proteome</keyword>
<accession>A0A316Z408</accession>
<gene>
    <name evidence="1" type="ORF">FA09DRAFT_135599</name>
</gene>
<dbReference type="Proteomes" id="UP000245946">
    <property type="component" value="Unassembled WGS sequence"/>
</dbReference>
<name>A0A316Z408_9BASI</name>
<reference evidence="1 2" key="1">
    <citation type="journal article" date="2018" name="Mol. Biol. Evol.">
        <title>Broad Genomic Sampling Reveals a Smut Pathogenic Ancestry of the Fungal Clade Ustilaginomycotina.</title>
        <authorList>
            <person name="Kijpornyongpan T."/>
            <person name="Mondo S.J."/>
            <person name="Barry K."/>
            <person name="Sandor L."/>
            <person name="Lee J."/>
            <person name="Lipzen A."/>
            <person name="Pangilinan J."/>
            <person name="LaButti K."/>
            <person name="Hainaut M."/>
            <person name="Henrissat B."/>
            <person name="Grigoriev I.V."/>
            <person name="Spatafora J.W."/>
            <person name="Aime M.C."/>
        </authorList>
    </citation>
    <scope>NUCLEOTIDE SEQUENCE [LARGE SCALE GENOMIC DNA]</scope>
    <source>
        <strain evidence="1 2">MCA 4186</strain>
    </source>
</reference>
<evidence type="ECO:0000313" key="1">
    <source>
        <dbReference type="EMBL" id="PWN95642.1"/>
    </source>
</evidence>
<dbReference type="GeneID" id="37266643"/>
<sequence>MVMVGFARDGPQCAGRWRGRASSRHITASSASTLCLVSVCNAGTMAAPCTQLGRRHTLTSGAETHLIWDVLRPRQMPLPGSAVSVEARGRLRVWRARPFACEEHRGFGGRAEADRRCGRRD</sequence>
<protein>
    <submittedName>
        <fullName evidence="1">Uncharacterized protein</fullName>
    </submittedName>
</protein>
<dbReference type="AlphaFoldDB" id="A0A316Z408"/>